<comment type="caution">
    <text evidence="2">The sequence shown here is derived from an EMBL/GenBank/DDBJ whole genome shotgun (WGS) entry which is preliminary data.</text>
</comment>
<evidence type="ECO:0000313" key="3">
    <source>
        <dbReference type="Proteomes" id="UP000639772"/>
    </source>
</evidence>
<feature type="compositionally biased region" description="Basic and acidic residues" evidence="1">
    <location>
        <begin position="30"/>
        <end position="72"/>
    </location>
</feature>
<dbReference type="AlphaFoldDB" id="A0A835PTG9"/>
<protein>
    <submittedName>
        <fullName evidence="2">Uncharacterized protein</fullName>
    </submittedName>
</protein>
<accession>A0A835PTG9</accession>
<dbReference type="OrthoDB" id="10597091at2759"/>
<evidence type="ECO:0000313" key="2">
    <source>
        <dbReference type="EMBL" id="KAG0455817.1"/>
    </source>
</evidence>
<name>A0A835PTG9_VANPL</name>
<dbReference type="PANTHER" id="PTHR13049:SF2">
    <property type="entry name" value="COILED-COIL DOMAIN-CONTAINING PROTEIN 25"/>
    <property type="match status" value="1"/>
</dbReference>
<dbReference type="PANTHER" id="PTHR13049">
    <property type="entry name" value="DUF814-RELATED"/>
    <property type="match status" value="1"/>
</dbReference>
<dbReference type="Proteomes" id="UP000639772">
    <property type="component" value="Chromosome 13"/>
</dbReference>
<proteinExistence type="predicted"/>
<dbReference type="EMBL" id="JADCNM010000013">
    <property type="protein sequence ID" value="KAG0455817.1"/>
    <property type="molecule type" value="Genomic_DNA"/>
</dbReference>
<reference evidence="2 3" key="1">
    <citation type="journal article" date="2020" name="Nat. Food">
        <title>A phased Vanilla planifolia genome enables genetic improvement of flavour and production.</title>
        <authorList>
            <person name="Hasing T."/>
            <person name="Tang H."/>
            <person name="Brym M."/>
            <person name="Khazi F."/>
            <person name="Huang T."/>
            <person name="Chambers A.H."/>
        </authorList>
    </citation>
    <scope>NUCLEOTIDE SEQUENCE [LARGE SCALE GENOMIC DNA]</scope>
    <source>
        <tissue evidence="2">Leaf</tissue>
    </source>
</reference>
<evidence type="ECO:0000256" key="1">
    <source>
        <dbReference type="SAM" id="MobiDB-lite"/>
    </source>
</evidence>
<organism evidence="2 3">
    <name type="scientific">Vanilla planifolia</name>
    <name type="common">Vanilla</name>
    <dbReference type="NCBI Taxonomy" id="51239"/>
    <lineage>
        <taxon>Eukaryota</taxon>
        <taxon>Viridiplantae</taxon>
        <taxon>Streptophyta</taxon>
        <taxon>Embryophyta</taxon>
        <taxon>Tracheophyta</taxon>
        <taxon>Spermatophyta</taxon>
        <taxon>Magnoliopsida</taxon>
        <taxon>Liliopsida</taxon>
        <taxon>Asparagales</taxon>
        <taxon>Orchidaceae</taxon>
        <taxon>Vanilloideae</taxon>
        <taxon>Vanilleae</taxon>
        <taxon>Vanilla</taxon>
    </lineage>
</organism>
<dbReference type="InterPro" id="IPR039730">
    <property type="entry name" value="Jlp2/Ccd25"/>
</dbReference>
<feature type="region of interest" description="Disordered" evidence="1">
    <location>
        <begin position="30"/>
        <end position="103"/>
    </location>
</feature>
<sequence length="103" mass="11583">MADYAGSYCESRKRVNEIVNRLNKTKVEKKPDLKAEREAVNAAERAEKKQLLREKAKAAPRTGEAREGEAGRPQKLQGAHDFGEDDIKQANRIHQQISARARG</sequence>
<gene>
    <name evidence="2" type="ORF">HPP92_023605</name>
</gene>
<feature type="compositionally biased region" description="Polar residues" evidence="1">
    <location>
        <begin position="92"/>
        <end position="103"/>
    </location>
</feature>